<dbReference type="AlphaFoldDB" id="A0A913Y9N6"/>
<keyword evidence="2" id="KW-0472">Membrane</keyword>
<dbReference type="KEGG" id="epa:110254659"/>
<dbReference type="RefSeq" id="XP_020917334.1">
    <property type="nucleotide sequence ID" value="XM_021061675.2"/>
</dbReference>
<keyword evidence="5" id="KW-1185">Reference proteome</keyword>
<dbReference type="EnsemblMetazoa" id="XM_021061675.2">
    <property type="protein sequence ID" value="XP_020917334.1"/>
    <property type="gene ID" value="LOC110254659"/>
</dbReference>
<dbReference type="OMA" id="TIMIRTH"/>
<evidence type="ECO:0000313" key="5">
    <source>
        <dbReference type="Proteomes" id="UP000887567"/>
    </source>
</evidence>
<dbReference type="OrthoDB" id="5982713at2759"/>
<dbReference type="Proteomes" id="UP000887567">
    <property type="component" value="Unplaced"/>
</dbReference>
<feature type="transmembrane region" description="Helical" evidence="2">
    <location>
        <begin position="61"/>
        <end position="81"/>
    </location>
</feature>
<name>A0A913Y9N6_EXADI</name>
<evidence type="ECO:0000256" key="3">
    <source>
        <dbReference type="SAM" id="SignalP"/>
    </source>
</evidence>
<feature type="signal peptide" evidence="3">
    <location>
        <begin position="1"/>
        <end position="20"/>
    </location>
</feature>
<evidence type="ECO:0008006" key="6">
    <source>
        <dbReference type="Google" id="ProtNLM"/>
    </source>
</evidence>
<keyword evidence="2" id="KW-1133">Transmembrane helix</keyword>
<feature type="compositionally biased region" description="Pro residues" evidence="1">
    <location>
        <begin position="150"/>
        <end position="159"/>
    </location>
</feature>
<feature type="chain" id="PRO_5037885048" description="Vesicular, overexpressed in cancer, prosurvival protein 1" evidence="3">
    <location>
        <begin position="21"/>
        <end position="177"/>
    </location>
</feature>
<sequence>MKKVSAFLLTLVQLFIQSQGYTYCSYTYYNYGTRRTTYYRCSSSEYCCGTGKCCTMVYARWYLWFVLVTIFIAFFLIWWYYRYRYRPRQTIVTTSAGRVPVVQATSTVTYPNTTATYPTNGYPVAYQGQPVYMYPSGAVQYQAYGPPKVPPQAFAPPPSYESATSQPGGVNPPPPPR</sequence>
<protein>
    <recommendedName>
        <fullName evidence="6">Vesicular, overexpressed in cancer, prosurvival protein 1</fullName>
    </recommendedName>
</protein>
<keyword evidence="3" id="KW-0732">Signal</keyword>
<feature type="region of interest" description="Disordered" evidence="1">
    <location>
        <begin position="150"/>
        <end position="177"/>
    </location>
</feature>
<reference evidence="4" key="1">
    <citation type="submission" date="2022-11" db="UniProtKB">
        <authorList>
            <consortium name="EnsemblMetazoa"/>
        </authorList>
    </citation>
    <scope>IDENTIFICATION</scope>
</reference>
<keyword evidence="2" id="KW-0812">Transmembrane</keyword>
<accession>A0A913Y9N6</accession>
<organism evidence="4 5">
    <name type="scientific">Exaiptasia diaphana</name>
    <name type="common">Tropical sea anemone</name>
    <name type="synonym">Aiptasia pulchella</name>
    <dbReference type="NCBI Taxonomy" id="2652724"/>
    <lineage>
        <taxon>Eukaryota</taxon>
        <taxon>Metazoa</taxon>
        <taxon>Cnidaria</taxon>
        <taxon>Anthozoa</taxon>
        <taxon>Hexacorallia</taxon>
        <taxon>Actiniaria</taxon>
        <taxon>Aiptasiidae</taxon>
        <taxon>Exaiptasia</taxon>
    </lineage>
</organism>
<proteinExistence type="predicted"/>
<evidence type="ECO:0000313" key="4">
    <source>
        <dbReference type="EnsemblMetazoa" id="XP_020917334.1"/>
    </source>
</evidence>
<evidence type="ECO:0000256" key="2">
    <source>
        <dbReference type="SAM" id="Phobius"/>
    </source>
</evidence>
<evidence type="ECO:0000256" key="1">
    <source>
        <dbReference type="SAM" id="MobiDB-lite"/>
    </source>
</evidence>
<dbReference type="GeneID" id="110254659"/>